<dbReference type="Gramene" id="TraesROB_scaffold_052370_01G000200.1">
    <property type="protein sequence ID" value="TraesROB_scaffold_052370_01G000200.1"/>
    <property type="gene ID" value="TraesROB_scaffold_052370_01G000200"/>
</dbReference>
<dbReference type="Gramene" id="TraesJAG3A03G01445030.1">
    <property type="protein sequence ID" value="TraesJAG3A03G01445030.1.CDS1"/>
    <property type="gene ID" value="TraesJAG3A03G01445030"/>
</dbReference>
<dbReference type="OMA" id="CAGRAWG"/>
<dbReference type="Proteomes" id="UP000019116">
    <property type="component" value="Chromosome 3A"/>
</dbReference>
<dbReference type="Gramene" id="TraesCS3A03G0692400.1">
    <property type="protein sequence ID" value="TraesCS3A03G0692400.1.CDS1"/>
    <property type="gene ID" value="TraesCS3A03G0692400"/>
</dbReference>
<evidence type="ECO:0000313" key="2">
    <source>
        <dbReference type="EnsemblPlants" id="TraesCS3A02G273400.1.cds1"/>
    </source>
</evidence>
<organism evidence="2">
    <name type="scientific">Triticum aestivum</name>
    <name type="common">Wheat</name>
    <dbReference type="NCBI Taxonomy" id="4565"/>
    <lineage>
        <taxon>Eukaryota</taxon>
        <taxon>Viridiplantae</taxon>
        <taxon>Streptophyta</taxon>
        <taxon>Embryophyta</taxon>
        <taxon>Tracheophyta</taxon>
        <taxon>Spermatophyta</taxon>
        <taxon>Magnoliopsida</taxon>
        <taxon>Liliopsida</taxon>
        <taxon>Poales</taxon>
        <taxon>Poaceae</taxon>
        <taxon>BOP clade</taxon>
        <taxon>Pooideae</taxon>
        <taxon>Triticodae</taxon>
        <taxon>Triticeae</taxon>
        <taxon>Triticinae</taxon>
        <taxon>Triticum</taxon>
    </lineage>
</organism>
<reference evidence="2" key="1">
    <citation type="submission" date="2018-08" db="EMBL/GenBank/DDBJ databases">
        <authorList>
            <person name="Rossello M."/>
        </authorList>
    </citation>
    <scope>NUCLEOTIDE SEQUENCE [LARGE SCALE GENOMIC DNA]</scope>
    <source>
        <strain evidence="2">cv. Chinese Spring</strain>
    </source>
</reference>
<evidence type="ECO:0000313" key="3">
    <source>
        <dbReference type="Proteomes" id="UP000019116"/>
    </source>
</evidence>
<evidence type="ECO:0000256" key="1">
    <source>
        <dbReference type="SAM" id="MobiDB-lite"/>
    </source>
</evidence>
<dbReference type="Gramene" id="TraesCAD_scaffold_092258_01G000200.1">
    <property type="protein sequence ID" value="TraesCAD_scaffold_092258_01G000200.1"/>
    <property type="gene ID" value="TraesCAD_scaffold_092258_01G000200"/>
</dbReference>
<keyword evidence="3" id="KW-1185">Reference proteome</keyword>
<dbReference type="Gramene" id="TraesSTA3A03G01427800.1">
    <property type="protein sequence ID" value="TraesSTA3A03G01427800.1.CDS1"/>
    <property type="gene ID" value="TraesSTA3A03G01427800"/>
</dbReference>
<sequence>MAWRMNQGASARKRVEAGPTGATAQTARRGHGDRTRRAGRAWRAARSSASSFACVGGGAIGREMGIEES</sequence>
<proteinExistence type="predicted"/>
<dbReference type="Gramene" id="TraesSYM3A03G01458620.1">
    <property type="protein sequence ID" value="TraesSYM3A03G01458620.1.CDS1"/>
    <property type="gene ID" value="TraesSYM3A03G01458620"/>
</dbReference>
<dbReference type="Gramene" id="TraesNOR3A03G01457050.1">
    <property type="protein sequence ID" value="TraesNOR3A03G01457050.1.CDS1"/>
    <property type="gene ID" value="TraesNOR3A03G01457050"/>
</dbReference>
<feature type="region of interest" description="Disordered" evidence="1">
    <location>
        <begin position="1"/>
        <end position="44"/>
    </location>
</feature>
<dbReference type="Gramene" id="TraesCS3A02G273400.1">
    <property type="protein sequence ID" value="TraesCS3A02G273400.1.cds1"/>
    <property type="gene ID" value="TraesCS3A02G273400"/>
</dbReference>
<dbReference type="Gramene" id="TraesLDM3A03G01437030.1">
    <property type="protein sequence ID" value="TraesLDM3A03G01437030.1.CDS1"/>
    <property type="gene ID" value="TraesLDM3A03G01437030"/>
</dbReference>
<name>A0A3B6EM30_WHEAT</name>
<dbReference type="AlphaFoldDB" id="A0A3B6EM30"/>
<reference evidence="2" key="2">
    <citation type="submission" date="2018-10" db="UniProtKB">
        <authorList>
            <consortium name="EnsemblPlants"/>
        </authorList>
    </citation>
    <scope>IDENTIFICATION</scope>
</reference>
<accession>A0A3B6EM30</accession>
<dbReference type="Gramene" id="TraesMAC3A03G01434040.1">
    <property type="protein sequence ID" value="TraesMAC3A03G01434040.1.CDS1"/>
    <property type="gene ID" value="TraesMAC3A03G01434040"/>
</dbReference>
<dbReference type="Gramene" id="TraesRN3A0100710900.1">
    <property type="protein sequence ID" value="TraesRN3A0100710900.1"/>
    <property type="gene ID" value="TraesRN3A0100710900"/>
</dbReference>
<dbReference type="Gramene" id="TraesCLE_scaffold_095096_01G000200.1">
    <property type="protein sequence ID" value="TraesCLE_scaffold_095096_01G000200.1"/>
    <property type="gene ID" value="TraesCLE_scaffold_095096_01G000200"/>
</dbReference>
<protein>
    <submittedName>
        <fullName evidence="2">Uncharacterized protein</fullName>
    </submittedName>
</protein>
<dbReference type="Gramene" id="TraesARI3A03G01457200.1">
    <property type="protein sequence ID" value="TraesARI3A03G01457200.1.CDS1"/>
    <property type="gene ID" value="TraesARI3A03G01457200"/>
</dbReference>
<dbReference type="Gramene" id="TraesLAC3A03G01380440.1">
    <property type="protein sequence ID" value="TraesLAC3A03G01380440.1.CDS1"/>
    <property type="gene ID" value="TraesLAC3A03G01380440"/>
</dbReference>
<dbReference type="Gramene" id="TraesJUL3A03G01448460.1">
    <property type="protein sequence ID" value="TraesJUL3A03G01448460.1.CDS1"/>
    <property type="gene ID" value="TraesJUL3A03G01448460"/>
</dbReference>
<dbReference type="EnsemblPlants" id="TraesCS3A02G273400.1">
    <property type="protein sequence ID" value="TraesCS3A02G273400.1.cds1"/>
    <property type="gene ID" value="TraesCS3A02G273400"/>
</dbReference>